<evidence type="ECO:0000256" key="5">
    <source>
        <dbReference type="ARBA" id="ARBA00023163"/>
    </source>
</evidence>
<protein>
    <recommendedName>
        <fullName evidence="6">RNA polymerase sigma factor</fullName>
    </recommendedName>
</protein>
<comment type="similarity">
    <text evidence="1 6">Belongs to the sigma-70 factor family.</text>
</comment>
<dbReference type="STRING" id="29655.A0A0K9P1E3"/>
<evidence type="ECO:0000259" key="8">
    <source>
        <dbReference type="PROSITE" id="PS00716"/>
    </source>
</evidence>
<dbReference type="OrthoDB" id="206108at2759"/>
<dbReference type="AlphaFoldDB" id="A0A0K9P1E3"/>
<evidence type="ECO:0000313" key="10">
    <source>
        <dbReference type="Proteomes" id="UP000036987"/>
    </source>
</evidence>
<dbReference type="InterPro" id="IPR000943">
    <property type="entry name" value="RNA_pol_sigma70"/>
</dbReference>
<evidence type="ECO:0000256" key="6">
    <source>
        <dbReference type="PIRNR" id="PIRNR000767"/>
    </source>
</evidence>
<dbReference type="GO" id="GO:1903865">
    <property type="term" value="C:sigma factor antagonist complex"/>
    <property type="evidence" value="ECO:0000318"/>
    <property type="project" value="GO_Central"/>
</dbReference>
<evidence type="ECO:0000256" key="7">
    <source>
        <dbReference type="SAM" id="MobiDB-lite"/>
    </source>
</evidence>
<dbReference type="GO" id="GO:0016987">
    <property type="term" value="F:sigma factor activity"/>
    <property type="evidence" value="ECO:0000318"/>
    <property type="project" value="GO_Central"/>
</dbReference>
<comment type="function">
    <text evidence="6">Sigma factors are initiation factors that promote the attachment of plastid-encoded RNA polymerase (PEP) to specific initiation sites and are then released.</text>
</comment>
<dbReference type="InterPro" id="IPR014284">
    <property type="entry name" value="RNA_pol_sigma-70_dom"/>
</dbReference>
<keyword evidence="3 6" id="KW-0731">Sigma factor</keyword>
<dbReference type="InterPro" id="IPR013324">
    <property type="entry name" value="RNA_pol_sigma_r3/r4-like"/>
</dbReference>
<dbReference type="Pfam" id="PF04542">
    <property type="entry name" value="Sigma70_r2"/>
    <property type="match status" value="1"/>
</dbReference>
<dbReference type="InterPro" id="IPR013325">
    <property type="entry name" value="RNA_pol_sigma_r2"/>
</dbReference>
<comment type="subcellular location">
    <subcellularLocation>
        <location evidence="6">Plastid</location>
        <location evidence="6">Chloroplast</location>
    </subcellularLocation>
</comment>
<dbReference type="Gene3D" id="1.10.10.10">
    <property type="entry name" value="Winged helix-like DNA-binding domain superfamily/Winged helix DNA-binding domain"/>
    <property type="match status" value="2"/>
</dbReference>
<dbReference type="Gene3D" id="1.10.601.10">
    <property type="entry name" value="RNA Polymerase Primary Sigma Factor"/>
    <property type="match status" value="1"/>
</dbReference>
<keyword evidence="2 6" id="KW-0805">Transcription regulation</keyword>
<dbReference type="CDD" id="cd06171">
    <property type="entry name" value="Sigma70_r4"/>
    <property type="match status" value="1"/>
</dbReference>
<dbReference type="InterPro" id="IPR036388">
    <property type="entry name" value="WH-like_DNA-bd_sf"/>
</dbReference>
<feature type="domain" description="RNA polymerase sigma-70" evidence="8">
    <location>
        <begin position="530"/>
        <end position="556"/>
    </location>
</feature>
<evidence type="ECO:0000256" key="4">
    <source>
        <dbReference type="ARBA" id="ARBA00023125"/>
    </source>
</evidence>
<dbReference type="Pfam" id="PF04545">
    <property type="entry name" value="Sigma70_r4"/>
    <property type="match status" value="1"/>
</dbReference>
<dbReference type="Proteomes" id="UP000036987">
    <property type="component" value="Unassembled WGS sequence"/>
</dbReference>
<gene>
    <name evidence="9" type="ORF">ZOSMA_49G01160</name>
</gene>
<keyword evidence="5 6" id="KW-0804">Transcription</keyword>
<keyword evidence="4 6" id="KW-0238">DNA-binding</keyword>
<dbReference type="PANTHER" id="PTHR30603:SF57">
    <property type="entry name" value="RNA POLYMERASE SIGMA FACTOR SIGB"/>
    <property type="match status" value="1"/>
</dbReference>
<dbReference type="InterPro" id="IPR050239">
    <property type="entry name" value="Sigma-70_RNA_pol_init_factors"/>
</dbReference>
<dbReference type="Pfam" id="PF04539">
    <property type="entry name" value="Sigma70_r3"/>
    <property type="match status" value="1"/>
</dbReference>
<dbReference type="SUPFAM" id="SSF88659">
    <property type="entry name" value="Sigma3 and sigma4 domains of RNA polymerase sigma factors"/>
    <property type="match status" value="2"/>
</dbReference>
<evidence type="ECO:0000256" key="3">
    <source>
        <dbReference type="ARBA" id="ARBA00023082"/>
    </source>
</evidence>
<dbReference type="InterPro" id="IPR007627">
    <property type="entry name" value="RNA_pol_sigma70_r2"/>
</dbReference>
<dbReference type="InterPro" id="IPR016262">
    <property type="entry name" value="RNA_pol_sigma_SigB/C/D/F"/>
</dbReference>
<evidence type="ECO:0000313" key="9">
    <source>
        <dbReference type="EMBL" id="KMZ62047.1"/>
    </source>
</evidence>
<dbReference type="GO" id="GO:0006355">
    <property type="term" value="P:regulation of DNA-templated transcription"/>
    <property type="evidence" value="ECO:0000318"/>
    <property type="project" value="GO_Central"/>
</dbReference>
<organism evidence="9 10">
    <name type="scientific">Zostera marina</name>
    <name type="common">Eelgrass</name>
    <dbReference type="NCBI Taxonomy" id="29655"/>
    <lineage>
        <taxon>Eukaryota</taxon>
        <taxon>Viridiplantae</taxon>
        <taxon>Streptophyta</taxon>
        <taxon>Embryophyta</taxon>
        <taxon>Tracheophyta</taxon>
        <taxon>Spermatophyta</taxon>
        <taxon>Magnoliopsida</taxon>
        <taxon>Liliopsida</taxon>
        <taxon>Zosteraceae</taxon>
        <taxon>Zostera</taxon>
    </lineage>
</organism>
<sequence>MSFVLPQFKCPPSDPNFVLLRASQHQYAVQNSHNFNSSLKPSREFVSFRTHSVLSTTTTTLAEREEFHTDTLRSFSYSGSVDYRAKMSFEASLAAGKISKDEESLIEVAAADAIALAKAAAEMAKDAAQFVAQNPSLKHGNLDVSSESDILQKEMLRLIKMDFPISPKNPGTAKTTSEEERMNQPSTMDAEISDSLESDFDLLESHHLKAKAVRSGRQTERRARRACAAEKSATAGILVKSGTSSRKKRASVQEVDYSDPLRYLRGTTSSSKLLTVSEEVELSAAIQDLLKLEKLHGELEQRYGKEPTFTQWAAAAGVDQRTLRKRLNHGVICKDRMIKSNIRLVISIAKNYQGSGMNIQDLVQEGCRGLVKGAEKFDASKGFKFSTYAHWWIKQAVRKSLSDQSRTIRLPFHMVEATYRVKEARKKLYSENGKYPNNEELADVTGLSMKRLAAVMLAPKPPISLDQKIGINQDMKPSDVIANPDAETSESLLMKQFMKNDLNKVLDTLNPRERQVVRWRFGLEDGRMKTLQEIGESMGVSRERVRQIESCAFRKLKNKKRTKCLQQYLLS</sequence>
<keyword evidence="6" id="KW-0934">Plastid</keyword>
<dbReference type="InterPro" id="IPR007624">
    <property type="entry name" value="RNA_pol_sigma70_r3"/>
</dbReference>
<proteinExistence type="inferred from homology"/>
<dbReference type="SUPFAM" id="SSF88946">
    <property type="entry name" value="Sigma2 domain of RNA polymerase sigma factors"/>
    <property type="match status" value="1"/>
</dbReference>
<dbReference type="PROSITE" id="PS00716">
    <property type="entry name" value="SIGMA70_2"/>
    <property type="match status" value="1"/>
</dbReference>
<dbReference type="OMA" id="HCKERMI"/>
<dbReference type="PANTHER" id="PTHR30603">
    <property type="entry name" value="RNA POLYMERASE SIGMA FACTOR RPO"/>
    <property type="match status" value="1"/>
</dbReference>
<dbReference type="EMBL" id="LFYR01001429">
    <property type="protein sequence ID" value="KMZ62047.1"/>
    <property type="molecule type" value="Genomic_DNA"/>
</dbReference>
<keyword evidence="10" id="KW-1185">Reference proteome</keyword>
<dbReference type="PIRSF" id="PIRSF000767">
    <property type="entry name" value="RNA_pol_sigma_SigB/C/D"/>
    <property type="match status" value="1"/>
</dbReference>
<dbReference type="GO" id="GO:0006352">
    <property type="term" value="P:DNA-templated transcription initiation"/>
    <property type="evidence" value="ECO:0007669"/>
    <property type="project" value="UniProtKB-UniRule"/>
</dbReference>
<dbReference type="PRINTS" id="PR00046">
    <property type="entry name" value="SIGMA70FCT"/>
</dbReference>
<keyword evidence="6" id="KW-0150">Chloroplast</keyword>
<comment type="caution">
    <text evidence="9">The sequence shown here is derived from an EMBL/GenBank/DDBJ whole genome shotgun (WGS) entry which is preliminary data.</text>
</comment>
<dbReference type="GO" id="GO:0003899">
    <property type="term" value="F:DNA-directed RNA polymerase activity"/>
    <property type="evidence" value="ECO:0000318"/>
    <property type="project" value="GO_Central"/>
</dbReference>
<name>A0A0K9P1E3_ZOSMR</name>
<reference evidence="10" key="1">
    <citation type="journal article" date="2016" name="Nature">
        <title>The genome of the seagrass Zostera marina reveals angiosperm adaptation to the sea.</title>
        <authorList>
            <person name="Olsen J.L."/>
            <person name="Rouze P."/>
            <person name="Verhelst B."/>
            <person name="Lin Y.-C."/>
            <person name="Bayer T."/>
            <person name="Collen J."/>
            <person name="Dattolo E."/>
            <person name="De Paoli E."/>
            <person name="Dittami S."/>
            <person name="Maumus F."/>
            <person name="Michel G."/>
            <person name="Kersting A."/>
            <person name="Lauritano C."/>
            <person name="Lohaus R."/>
            <person name="Toepel M."/>
            <person name="Tonon T."/>
            <person name="Vanneste K."/>
            <person name="Amirebrahimi M."/>
            <person name="Brakel J."/>
            <person name="Bostroem C."/>
            <person name="Chovatia M."/>
            <person name="Grimwood J."/>
            <person name="Jenkins J.W."/>
            <person name="Jueterbock A."/>
            <person name="Mraz A."/>
            <person name="Stam W.T."/>
            <person name="Tice H."/>
            <person name="Bornberg-Bauer E."/>
            <person name="Green P.J."/>
            <person name="Pearson G.A."/>
            <person name="Procaccini G."/>
            <person name="Duarte C.M."/>
            <person name="Schmutz J."/>
            <person name="Reusch T.B.H."/>
            <person name="Van de Peer Y."/>
        </authorList>
    </citation>
    <scope>NUCLEOTIDE SEQUENCE [LARGE SCALE GENOMIC DNA]</scope>
    <source>
        <strain evidence="10">cv. Finnish</strain>
    </source>
</reference>
<accession>A0A0K9P1E3</accession>
<dbReference type="GO" id="GO:0009507">
    <property type="term" value="C:chloroplast"/>
    <property type="evidence" value="ECO:0000318"/>
    <property type="project" value="GO_Central"/>
</dbReference>
<dbReference type="GO" id="GO:0000976">
    <property type="term" value="F:transcription cis-regulatory region binding"/>
    <property type="evidence" value="ECO:0000318"/>
    <property type="project" value="GO_Central"/>
</dbReference>
<evidence type="ECO:0000256" key="1">
    <source>
        <dbReference type="ARBA" id="ARBA00007788"/>
    </source>
</evidence>
<dbReference type="NCBIfam" id="TIGR02937">
    <property type="entry name" value="sigma70-ECF"/>
    <property type="match status" value="1"/>
</dbReference>
<feature type="region of interest" description="Disordered" evidence="7">
    <location>
        <begin position="164"/>
        <end position="186"/>
    </location>
</feature>
<evidence type="ECO:0000256" key="2">
    <source>
        <dbReference type="ARBA" id="ARBA00023015"/>
    </source>
</evidence>
<dbReference type="InterPro" id="IPR007630">
    <property type="entry name" value="RNA_pol_sigma70_r4"/>
</dbReference>